<comment type="pathway">
    <text evidence="1">Cofactor biosynthesis; adenosylcobalamin biosynthesis.</text>
</comment>
<dbReference type="Gene3D" id="3.40.50.10230">
    <property type="entry name" value="Cobalamin biosynthesis CobH/CbiC, precorrin-8X methylmutase"/>
    <property type="match status" value="1"/>
</dbReference>
<proteinExistence type="inferred from homology"/>
<reference evidence="6 7" key="1">
    <citation type="submission" date="2019-08" db="EMBL/GenBank/DDBJ databases">
        <title>In-depth cultivation of the pig gut microbiome towards novel bacterial diversity and tailored functional studies.</title>
        <authorList>
            <person name="Wylensek D."/>
            <person name="Hitch T.C.A."/>
            <person name="Clavel T."/>
        </authorList>
    </citation>
    <scope>NUCLEOTIDE SEQUENCE [LARGE SCALE GENOMIC DNA]</scope>
    <source>
        <strain evidence="6 7">SM-530-WT-4B</strain>
    </source>
</reference>
<dbReference type="SUPFAM" id="SSF63965">
    <property type="entry name" value="Precorrin-8X methylmutase CbiC/CobH"/>
    <property type="match status" value="1"/>
</dbReference>
<sequence>MCLEEVNAVRPEEIEQASMKTIAAEMDPWRGPGENLPVVMRVIHTTADFEFQKNLRFTPGVVGRAREALRAGTTIVTDTMMAAAGVNKKACRALGVQVACRMSDAAVREEAASRGVTRAVVSMEAAVRETPEAIFAIGNAPTALIRLCELIDAGEARPALVVGVPVGFVNVIESKERLARTAVPSIAAMGRKGGSTVASAILNALLYGITR</sequence>
<evidence type="ECO:0000313" key="6">
    <source>
        <dbReference type="EMBL" id="MST55035.1"/>
    </source>
</evidence>
<evidence type="ECO:0000256" key="4">
    <source>
        <dbReference type="ARBA" id="ARBA00023235"/>
    </source>
</evidence>
<dbReference type="GO" id="GO:0009236">
    <property type="term" value="P:cobalamin biosynthetic process"/>
    <property type="evidence" value="ECO:0007669"/>
    <property type="project" value="UniProtKB-UniPathway"/>
</dbReference>
<evidence type="ECO:0000256" key="2">
    <source>
        <dbReference type="ARBA" id="ARBA00009774"/>
    </source>
</evidence>
<comment type="caution">
    <text evidence="6">The sequence shown here is derived from an EMBL/GenBank/DDBJ whole genome shotgun (WGS) entry which is preliminary data.</text>
</comment>
<dbReference type="AlphaFoldDB" id="A0A6L5YA80"/>
<organism evidence="6 7">
    <name type="scientific">Pyramidobacter porci</name>
    <dbReference type="NCBI Taxonomy" id="2605789"/>
    <lineage>
        <taxon>Bacteria</taxon>
        <taxon>Thermotogati</taxon>
        <taxon>Synergistota</taxon>
        <taxon>Synergistia</taxon>
        <taxon>Synergistales</taxon>
        <taxon>Dethiosulfovibrionaceae</taxon>
        <taxon>Pyramidobacter</taxon>
    </lineage>
</organism>
<keyword evidence="4" id="KW-0413">Isomerase</keyword>
<dbReference type="UniPathway" id="UPA00148"/>
<gene>
    <name evidence="6" type="ORF">FYJ74_03095</name>
</gene>
<dbReference type="Pfam" id="PF02570">
    <property type="entry name" value="CbiC"/>
    <property type="match status" value="1"/>
</dbReference>
<dbReference type="PANTHER" id="PTHR43588:SF1">
    <property type="entry name" value="COBALT-PRECORRIN-8 METHYLMUTASE"/>
    <property type="match status" value="1"/>
</dbReference>
<keyword evidence="7" id="KW-1185">Reference proteome</keyword>
<dbReference type="Proteomes" id="UP000473699">
    <property type="component" value="Unassembled WGS sequence"/>
</dbReference>
<feature type="domain" description="Cobalamin biosynthesis precorrin-8X methylmutase CobH/CbiC" evidence="5">
    <location>
        <begin position="13"/>
        <end position="207"/>
    </location>
</feature>
<evidence type="ECO:0000256" key="3">
    <source>
        <dbReference type="ARBA" id="ARBA00022573"/>
    </source>
</evidence>
<dbReference type="InterPro" id="IPR036588">
    <property type="entry name" value="CobH/CbiC_sf"/>
</dbReference>
<name>A0A6L5YA80_9BACT</name>
<evidence type="ECO:0000313" key="7">
    <source>
        <dbReference type="Proteomes" id="UP000473699"/>
    </source>
</evidence>
<keyword evidence="3" id="KW-0169">Cobalamin biosynthesis</keyword>
<comment type="similarity">
    <text evidence="2">Belongs to the CobH/CbiC family.</text>
</comment>
<protein>
    <submittedName>
        <fullName evidence="6">Precorrin-8X methylmutase</fullName>
    </submittedName>
</protein>
<accession>A0A6L5YA80</accession>
<dbReference type="PANTHER" id="PTHR43588">
    <property type="entry name" value="COBALT-PRECORRIN-8 METHYLMUTASE"/>
    <property type="match status" value="1"/>
</dbReference>
<dbReference type="GO" id="GO:0016993">
    <property type="term" value="F:precorrin-8X methylmutase activity"/>
    <property type="evidence" value="ECO:0007669"/>
    <property type="project" value="InterPro"/>
</dbReference>
<evidence type="ECO:0000256" key="1">
    <source>
        <dbReference type="ARBA" id="ARBA00004953"/>
    </source>
</evidence>
<dbReference type="InterPro" id="IPR003722">
    <property type="entry name" value="Cbl_synth_CobH/CbiC"/>
</dbReference>
<evidence type="ECO:0000259" key="5">
    <source>
        <dbReference type="Pfam" id="PF02570"/>
    </source>
</evidence>
<dbReference type="EMBL" id="VUNH01000002">
    <property type="protein sequence ID" value="MST55035.1"/>
    <property type="molecule type" value="Genomic_DNA"/>
</dbReference>